<evidence type="ECO:0000313" key="2">
    <source>
        <dbReference type="Proteomes" id="UP000266016"/>
    </source>
</evidence>
<sequence>MIILDFQITSPFFKNHYDLIKRSISKKEEEVKNRACSFRSHLLPLFICFKKGGKTTMKLFEMMVNHKINQIKPDELLALASQYQVSLTQQEAIGITRLLAGQNINIFDPRQRQTVIGRIAGITGMNKAKQIENIFYQLTGSY</sequence>
<dbReference type="AlphaFoldDB" id="A0A398BKB6"/>
<dbReference type="Proteomes" id="UP000266016">
    <property type="component" value="Unassembled WGS sequence"/>
</dbReference>
<gene>
    <name evidence="1" type="ORF">D1953_02460</name>
</gene>
<comment type="caution">
    <text evidence="1">The sequence shown here is derived from an EMBL/GenBank/DDBJ whole genome shotgun (WGS) entry which is preliminary data.</text>
</comment>
<dbReference type="InterPro" id="IPR020277">
    <property type="entry name" value="DUF2624"/>
</dbReference>
<keyword evidence="2" id="KW-1185">Reference proteome</keyword>
<accession>A0A398BKB6</accession>
<dbReference type="EMBL" id="QWVS01000002">
    <property type="protein sequence ID" value="RID89441.1"/>
    <property type="molecule type" value="Genomic_DNA"/>
</dbReference>
<dbReference type="Pfam" id="PF11116">
    <property type="entry name" value="DUF2624"/>
    <property type="match status" value="1"/>
</dbReference>
<evidence type="ECO:0000313" key="1">
    <source>
        <dbReference type="EMBL" id="RID89441.1"/>
    </source>
</evidence>
<organism evidence="1 2">
    <name type="scientific">Peribacillus asahii</name>
    <dbReference type="NCBI Taxonomy" id="228899"/>
    <lineage>
        <taxon>Bacteria</taxon>
        <taxon>Bacillati</taxon>
        <taxon>Bacillota</taxon>
        <taxon>Bacilli</taxon>
        <taxon>Bacillales</taxon>
        <taxon>Bacillaceae</taxon>
        <taxon>Peribacillus</taxon>
    </lineage>
</organism>
<proteinExistence type="predicted"/>
<name>A0A398BKB6_9BACI</name>
<reference evidence="1" key="1">
    <citation type="submission" date="2018-08" db="EMBL/GenBank/DDBJ databases">
        <title>Bacillus jemisoniae sp. nov., Bacillus chryseoplanitiae sp. nov., Bacillus resnikiae sp. nov., and Bacillus frankliniae sp. nov., isolated from Viking spacecraft and associated surfaces.</title>
        <authorList>
            <person name="Seuylemezian A."/>
            <person name="Vaishampayan P."/>
        </authorList>
    </citation>
    <scope>NUCLEOTIDE SEQUENCE [LARGE SCALE GENOMIC DNA]</scope>
    <source>
        <strain evidence="1">MA001</strain>
    </source>
</reference>
<protein>
    <submittedName>
        <fullName evidence="1">DUF2624 domain-containing protein</fullName>
    </submittedName>
</protein>